<dbReference type="GO" id="GO:0046872">
    <property type="term" value="F:metal ion binding"/>
    <property type="evidence" value="ECO:0007669"/>
    <property type="project" value="UniProtKB-KW"/>
</dbReference>
<dbReference type="Proteomes" id="UP000631034">
    <property type="component" value="Unassembled WGS sequence"/>
</dbReference>
<keyword evidence="2" id="KW-0479">Metal-binding</keyword>
<dbReference type="Pfam" id="PF00753">
    <property type="entry name" value="Lactamase_B"/>
    <property type="match status" value="1"/>
</dbReference>
<sequence length="211" mass="22715">MNIHIIPVTPLQENCSLLVCQETNRAALVDPGGDSDVIRAALEDTGARLEKILVTHAHADHIGAVSVLRDLYQVPVEGPNRGDAALLSLFPEQKARLGLDEGEVFTPDRWFDGGETTTFGAQTLSVLYVPGHTPGHVAYFHSSSRVAFVGDVLFAGSIGRTDLPGGDFRTLIASIRDTLLPLGDDVVFVPGHGPESTLGRERLGNPFLRER</sequence>
<proteinExistence type="predicted"/>
<comment type="cofactor">
    <cofactor evidence="1">
        <name>Zn(2+)</name>
        <dbReference type="ChEBI" id="CHEBI:29105"/>
    </cofactor>
</comment>
<feature type="domain" description="Metallo-beta-lactamase" evidence="5">
    <location>
        <begin position="12"/>
        <end position="192"/>
    </location>
</feature>
<protein>
    <submittedName>
        <fullName evidence="6">MBL fold metallo-hydrolase</fullName>
    </submittedName>
</protein>
<evidence type="ECO:0000259" key="5">
    <source>
        <dbReference type="SMART" id="SM00849"/>
    </source>
</evidence>
<dbReference type="AlphaFoldDB" id="A0A8J6YW14"/>
<dbReference type="SMART" id="SM00849">
    <property type="entry name" value="Lactamase_B"/>
    <property type="match status" value="1"/>
</dbReference>
<keyword evidence="7" id="KW-1185">Reference proteome</keyword>
<dbReference type="InterPro" id="IPR051453">
    <property type="entry name" value="MBL_Glyoxalase_II"/>
</dbReference>
<name>A0A8J6YW14_9PROT</name>
<dbReference type="PANTHER" id="PTHR46233:SF3">
    <property type="entry name" value="HYDROXYACYLGLUTATHIONE HYDROLASE GLOC"/>
    <property type="match status" value="1"/>
</dbReference>
<evidence type="ECO:0000313" key="7">
    <source>
        <dbReference type="Proteomes" id="UP000631034"/>
    </source>
</evidence>
<dbReference type="SUPFAM" id="SSF56281">
    <property type="entry name" value="Metallo-hydrolase/oxidoreductase"/>
    <property type="match status" value="1"/>
</dbReference>
<organism evidence="6 7">
    <name type="scientific">Phaeovibrio sulfidiphilus</name>
    <dbReference type="NCBI Taxonomy" id="1220600"/>
    <lineage>
        <taxon>Bacteria</taxon>
        <taxon>Pseudomonadati</taxon>
        <taxon>Pseudomonadota</taxon>
        <taxon>Alphaproteobacteria</taxon>
        <taxon>Rhodospirillales</taxon>
        <taxon>Rhodospirillaceae</taxon>
        <taxon>Phaeovibrio</taxon>
    </lineage>
</organism>
<dbReference type="GO" id="GO:0016787">
    <property type="term" value="F:hydrolase activity"/>
    <property type="evidence" value="ECO:0007669"/>
    <property type="project" value="UniProtKB-KW"/>
</dbReference>
<evidence type="ECO:0000256" key="1">
    <source>
        <dbReference type="ARBA" id="ARBA00001947"/>
    </source>
</evidence>
<accession>A0A8J6YW14</accession>
<dbReference type="InterPro" id="IPR036866">
    <property type="entry name" value="RibonucZ/Hydroxyglut_hydro"/>
</dbReference>
<reference evidence="6" key="1">
    <citation type="submission" date="2020-10" db="EMBL/GenBank/DDBJ databases">
        <title>Genome sequence of the unusual species of purple photosynthetic bacteria, Phaeovibrio sulfidiphilus DSM 23193, type strain.</title>
        <authorList>
            <person name="Kyndt J.A."/>
            <person name="Meyer T.E."/>
        </authorList>
    </citation>
    <scope>NUCLEOTIDE SEQUENCE</scope>
    <source>
        <strain evidence="6">DSM 23193</strain>
    </source>
</reference>
<dbReference type="InterPro" id="IPR001279">
    <property type="entry name" value="Metallo-B-lactamas"/>
</dbReference>
<dbReference type="EMBL" id="JACZHT010000002">
    <property type="protein sequence ID" value="MBE1236747.1"/>
    <property type="molecule type" value="Genomic_DNA"/>
</dbReference>
<keyword evidence="4" id="KW-0862">Zinc</keyword>
<evidence type="ECO:0000313" key="6">
    <source>
        <dbReference type="EMBL" id="MBE1236747.1"/>
    </source>
</evidence>
<comment type="caution">
    <text evidence="6">The sequence shown here is derived from an EMBL/GenBank/DDBJ whole genome shotgun (WGS) entry which is preliminary data.</text>
</comment>
<evidence type="ECO:0000256" key="3">
    <source>
        <dbReference type="ARBA" id="ARBA00022801"/>
    </source>
</evidence>
<evidence type="ECO:0000256" key="2">
    <source>
        <dbReference type="ARBA" id="ARBA00022723"/>
    </source>
</evidence>
<gene>
    <name evidence="6" type="ORF">IHV25_03650</name>
</gene>
<keyword evidence="3" id="KW-0378">Hydrolase</keyword>
<dbReference type="Gene3D" id="3.60.15.10">
    <property type="entry name" value="Ribonuclease Z/Hydroxyacylglutathione hydrolase-like"/>
    <property type="match status" value="1"/>
</dbReference>
<dbReference type="CDD" id="cd07737">
    <property type="entry name" value="YcbL-like_MBL-fold"/>
    <property type="match status" value="1"/>
</dbReference>
<dbReference type="PANTHER" id="PTHR46233">
    <property type="entry name" value="HYDROXYACYLGLUTATHIONE HYDROLASE GLOC"/>
    <property type="match status" value="1"/>
</dbReference>
<evidence type="ECO:0000256" key="4">
    <source>
        <dbReference type="ARBA" id="ARBA00022833"/>
    </source>
</evidence>